<keyword evidence="2" id="KW-1185">Reference proteome</keyword>
<dbReference type="Pfam" id="PF06319">
    <property type="entry name" value="MmcB-like"/>
    <property type="match status" value="1"/>
</dbReference>
<name>A0A1S7NJC4_9HYPH</name>
<dbReference type="AlphaFoldDB" id="A0A1S7NJC4"/>
<gene>
    <name evidence="1" type="ORF">AGR3A_Cc10004</name>
</gene>
<organism evidence="1 2">
    <name type="scientific">Agrobacterium tomkonis CFBP 6623</name>
    <dbReference type="NCBI Taxonomy" id="1183432"/>
    <lineage>
        <taxon>Bacteria</taxon>
        <taxon>Pseudomonadati</taxon>
        <taxon>Pseudomonadota</taxon>
        <taxon>Alphaproteobacteria</taxon>
        <taxon>Hyphomicrobiales</taxon>
        <taxon>Rhizobiaceae</taxon>
        <taxon>Rhizobium/Agrobacterium group</taxon>
        <taxon>Agrobacterium</taxon>
        <taxon>Agrobacterium tumefaciens complex</taxon>
    </lineage>
</organism>
<dbReference type="Proteomes" id="UP000191988">
    <property type="component" value="Unassembled WGS sequence"/>
</dbReference>
<evidence type="ECO:0008006" key="3">
    <source>
        <dbReference type="Google" id="ProtNLM"/>
    </source>
</evidence>
<evidence type="ECO:0000313" key="2">
    <source>
        <dbReference type="Proteomes" id="UP000191988"/>
    </source>
</evidence>
<reference evidence="2" key="1">
    <citation type="submission" date="2016-01" db="EMBL/GenBank/DDBJ databases">
        <authorList>
            <person name="Regsiter A."/>
            <person name="william w."/>
        </authorList>
    </citation>
    <scope>NUCLEOTIDE SEQUENCE [LARGE SCALE GENOMIC DNA]</scope>
    <source>
        <strain evidence="2">CFBP 6623</strain>
    </source>
</reference>
<sequence>MDKSVIFHSAALGKPLRRRETAAHLKLPVDCLFATIGQTLQQPLSMTILSVTNNNPLIDGRQSDKAMLVRRGVQVLLHEMRHSVLPELPLASGRRADLISLSVKGEIWIIEIKSSIEDFRVDRKWPEYRLHCDRLFFATHPEVPTDIFPEECGLILSDGYGAHMLRDAPEHKLPPATRKSVMLDFSRTAATRLMLAEWTTGRSFGE</sequence>
<dbReference type="InterPro" id="IPR009394">
    <property type="entry name" value="MmcB-like"/>
</dbReference>
<dbReference type="STRING" id="1183432.AGR3A_Cc10004"/>
<proteinExistence type="predicted"/>
<accession>A0A1S7NJC4</accession>
<protein>
    <recommendedName>
        <fullName evidence="3">DNA repair protein MmcB-related protein</fullName>
    </recommendedName>
</protein>
<dbReference type="EMBL" id="FBWK01000001">
    <property type="protein sequence ID" value="CUX07918.1"/>
    <property type="molecule type" value="Genomic_DNA"/>
</dbReference>
<evidence type="ECO:0000313" key="1">
    <source>
        <dbReference type="EMBL" id="CUX07918.1"/>
    </source>
</evidence>